<keyword evidence="12" id="KW-1185">Reference proteome</keyword>
<keyword evidence="9" id="KW-0812">Transmembrane</keyword>
<dbReference type="AlphaFoldDB" id="A0A5J5IJH4"/>
<dbReference type="EMBL" id="VYQF01000001">
    <property type="protein sequence ID" value="KAA9041126.1"/>
    <property type="molecule type" value="Genomic_DNA"/>
</dbReference>
<evidence type="ECO:0000256" key="6">
    <source>
        <dbReference type="ARBA" id="ARBA00022777"/>
    </source>
</evidence>
<dbReference type="EC" id="2.7.13.3" evidence="2"/>
<dbReference type="PANTHER" id="PTHR43065">
    <property type="entry name" value="SENSOR HISTIDINE KINASE"/>
    <property type="match status" value="1"/>
</dbReference>
<evidence type="ECO:0000256" key="8">
    <source>
        <dbReference type="ARBA" id="ARBA00023012"/>
    </source>
</evidence>
<comment type="catalytic activity">
    <reaction evidence="1">
        <text>ATP + protein L-histidine = ADP + protein N-phospho-L-histidine.</text>
        <dbReference type="EC" id="2.7.13.3"/>
    </reaction>
</comment>
<keyword evidence="4" id="KW-0808">Transferase</keyword>
<name>A0A5J5IJH4_9BACT</name>
<evidence type="ECO:0000256" key="5">
    <source>
        <dbReference type="ARBA" id="ARBA00022741"/>
    </source>
</evidence>
<evidence type="ECO:0000256" key="1">
    <source>
        <dbReference type="ARBA" id="ARBA00000085"/>
    </source>
</evidence>
<evidence type="ECO:0000256" key="7">
    <source>
        <dbReference type="ARBA" id="ARBA00022840"/>
    </source>
</evidence>
<dbReference type="GO" id="GO:0004673">
    <property type="term" value="F:protein histidine kinase activity"/>
    <property type="evidence" value="ECO:0007669"/>
    <property type="project" value="UniProtKB-EC"/>
</dbReference>
<dbReference type="PROSITE" id="PS50109">
    <property type="entry name" value="HIS_KIN"/>
    <property type="match status" value="1"/>
</dbReference>
<sequence>MLAQLFNFRTWIAVIAVAIVTGTVFYSNFLAKKIAVEEGQKVNVWVQALKTRAETTEKSALDLTNIITSENKDIPIIETDENDKPSGMVLNLDSALVKKDSHYVYKKLAEFKKQHKPITIEISTDPLIINKYYYGDSDLLKQVRYYPIVQLIIVALFIIITLYAITTRNTSTQNQVWAGMAKETAHQLGTPISSLEGWVEMLKESEVSNSISVEMEKDVNRLKLISDRFGKIGSAPKLEDYNITEQVEKMVAYIKRRATDKVNFVVEAPPSKVITKISAPLFDWVIENLLKNALDAMEGKGNIHIKIRERPGNIVIDVTDNGRGISKQNISKVFKPGFTTKKRGWGLGLSLSKRIIEQYHKGQLYVKSSEPNKGTTFRIVLNT</sequence>
<evidence type="ECO:0000256" key="4">
    <source>
        <dbReference type="ARBA" id="ARBA00022679"/>
    </source>
</evidence>
<keyword evidence="6 11" id="KW-0418">Kinase</keyword>
<dbReference type="CDD" id="cd00075">
    <property type="entry name" value="HATPase"/>
    <property type="match status" value="1"/>
</dbReference>
<protein>
    <recommendedName>
        <fullName evidence="2">histidine kinase</fullName>
        <ecNumber evidence="2">2.7.13.3</ecNumber>
    </recommendedName>
</protein>
<feature type="transmembrane region" description="Helical" evidence="9">
    <location>
        <begin position="145"/>
        <end position="165"/>
    </location>
</feature>
<evidence type="ECO:0000256" key="3">
    <source>
        <dbReference type="ARBA" id="ARBA00022553"/>
    </source>
</evidence>
<dbReference type="PRINTS" id="PR00344">
    <property type="entry name" value="BCTRLSENSOR"/>
</dbReference>
<organism evidence="11 12">
    <name type="scientific">Ginsengibacter hankyongi</name>
    <dbReference type="NCBI Taxonomy" id="2607284"/>
    <lineage>
        <taxon>Bacteria</taxon>
        <taxon>Pseudomonadati</taxon>
        <taxon>Bacteroidota</taxon>
        <taxon>Chitinophagia</taxon>
        <taxon>Chitinophagales</taxon>
        <taxon>Chitinophagaceae</taxon>
        <taxon>Ginsengibacter</taxon>
    </lineage>
</organism>
<dbReference type="InterPro" id="IPR003594">
    <property type="entry name" value="HATPase_dom"/>
</dbReference>
<dbReference type="PANTHER" id="PTHR43065:SF10">
    <property type="entry name" value="PEROXIDE STRESS-ACTIVATED HISTIDINE KINASE MAK3"/>
    <property type="match status" value="1"/>
</dbReference>
<dbReference type="SUPFAM" id="SSF55874">
    <property type="entry name" value="ATPase domain of HSP90 chaperone/DNA topoisomerase II/histidine kinase"/>
    <property type="match status" value="1"/>
</dbReference>
<keyword evidence="3" id="KW-0597">Phosphoprotein</keyword>
<dbReference type="InterPro" id="IPR036890">
    <property type="entry name" value="HATPase_C_sf"/>
</dbReference>
<dbReference type="InterPro" id="IPR004358">
    <property type="entry name" value="Sig_transdc_His_kin-like_C"/>
</dbReference>
<evidence type="ECO:0000313" key="11">
    <source>
        <dbReference type="EMBL" id="KAA9041126.1"/>
    </source>
</evidence>
<keyword evidence="7" id="KW-0067">ATP-binding</keyword>
<keyword evidence="5" id="KW-0547">Nucleotide-binding</keyword>
<gene>
    <name evidence="11" type="ORF">FW778_03555</name>
</gene>
<accession>A0A5J5IJH4</accession>
<evidence type="ECO:0000313" key="12">
    <source>
        <dbReference type="Proteomes" id="UP000326903"/>
    </source>
</evidence>
<feature type="transmembrane region" description="Helical" evidence="9">
    <location>
        <begin position="12"/>
        <end position="31"/>
    </location>
</feature>
<proteinExistence type="predicted"/>
<dbReference type="Proteomes" id="UP000326903">
    <property type="component" value="Unassembled WGS sequence"/>
</dbReference>
<dbReference type="GO" id="GO:0005524">
    <property type="term" value="F:ATP binding"/>
    <property type="evidence" value="ECO:0007669"/>
    <property type="project" value="UniProtKB-KW"/>
</dbReference>
<evidence type="ECO:0000256" key="9">
    <source>
        <dbReference type="SAM" id="Phobius"/>
    </source>
</evidence>
<evidence type="ECO:0000256" key="2">
    <source>
        <dbReference type="ARBA" id="ARBA00012438"/>
    </source>
</evidence>
<feature type="domain" description="Histidine kinase" evidence="10">
    <location>
        <begin position="183"/>
        <end position="383"/>
    </location>
</feature>
<dbReference type="RefSeq" id="WP_150413215.1">
    <property type="nucleotide sequence ID" value="NZ_VYQF01000001.1"/>
</dbReference>
<keyword evidence="9" id="KW-1133">Transmembrane helix</keyword>
<comment type="caution">
    <text evidence="11">The sequence shown here is derived from an EMBL/GenBank/DDBJ whole genome shotgun (WGS) entry which is preliminary data.</text>
</comment>
<dbReference type="GO" id="GO:0000160">
    <property type="term" value="P:phosphorelay signal transduction system"/>
    <property type="evidence" value="ECO:0007669"/>
    <property type="project" value="UniProtKB-KW"/>
</dbReference>
<dbReference type="InterPro" id="IPR005467">
    <property type="entry name" value="His_kinase_dom"/>
</dbReference>
<dbReference type="Pfam" id="PF02518">
    <property type="entry name" value="HATPase_c"/>
    <property type="match status" value="1"/>
</dbReference>
<keyword evidence="8" id="KW-0902">Two-component regulatory system</keyword>
<reference evidence="11 12" key="1">
    <citation type="submission" date="2019-09" db="EMBL/GenBank/DDBJ databases">
        <title>Draft genome sequence of Ginsengibacter sp. BR5-29.</title>
        <authorList>
            <person name="Im W.-T."/>
        </authorList>
    </citation>
    <scope>NUCLEOTIDE SEQUENCE [LARGE SCALE GENOMIC DNA]</scope>
    <source>
        <strain evidence="11 12">BR5-29</strain>
    </source>
</reference>
<evidence type="ECO:0000259" key="10">
    <source>
        <dbReference type="PROSITE" id="PS50109"/>
    </source>
</evidence>
<keyword evidence="9" id="KW-0472">Membrane</keyword>
<dbReference type="SMART" id="SM00387">
    <property type="entry name" value="HATPase_c"/>
    <property type="match status" value="1"/>
</dbReference>
<dbReference type="Gene3D" id="3.30.565.10">
    <property type="entry name" value="Histidine kinase-like ATPase, C-terminal domain"/>
    <property type="match status" value="1"/>
</dbReference>